<dbReference type="EMBL" id="VSWC01000119">
    <property type="protein sequence ID" value="KAA1082368.1"/>
    <property type="molecule type" value="Genomic_DNA"/>
</dbReference>
<dbReference type="PROSITE" id="PS00028">
    <property type="entry name" value="ZINC_FINGER_C2H2_1"/>
    <property type="match status" value="2"/>
</dbReference>
<dbReference type="EMBL" id="VDEP01000285">
    <property type="protein sequence ID" value="KAA1111378.1"/>
    <property type="molecule type" value="Genomic_DNA"/>
</dbReference>
<evidence type="ECO:0000256" key="4">
    <source>
        <dbReference type="ARBA" id="ARBA00022833"/>
    </source>
</evidence>
<dbReference type="GO" id="GO:0000978">
    <property type="term" value="F:RNA polymerase II cis-regulatory region sequence-specific DNA binding"/>
    <property type="evidence" value="ECO:0007669"/>
    <property type="project" value="TreeGrafter"/>
</dbReference>
<feature type="compositionally biased region" description="Polar residues" evidence="7">
    <location>
        <begin position="219"/>
        <end position="235"/>
    </location>
</feature>
<evidence type="ECO:0000256" key="7">
    <source>
        <dbReference type="SAM" id="MobiDB-lite"/>
    </source>
</evidence>
<keyword evidence="4" id="KW-0862">Zinc</keyword>
<evidence type="ECO:0000313" key="10">
    <source>
        <dbReference type="EMBL" id="KAA1111378.1"/>
    </source>
</evidence>
<dbReference type="PANTHER" id="PTHR19818">
    <property type="entry name" value="ZINC FINGER PROTEIN ZIC AND GLI"/>
    <property type="match status" value="1"/>
</dbReference>
<evidence type="ECO:0000313" key="9">
    <source>
        <dbReference type="EMBL" id="KAA1082368.1"/>
    </source>
</evidence>
<dbReference type="SMART" id="SM00355">
    <property type="entry name" value="ZnF_C2H2"/>
    <property type="match status" value="2"/>
</dbReference>
<gene>
    <name evidence="9" type="ORF">PGT21_001294</name>
    <name evidence="10" type="ORF">PGTUg99_005156</name>
</gene>
<dbReference type="InterPro" id="IPR036236">
    <property type="entry name" value="Znf_C2H2_sf"/>
</dbReference>
<evidence type="ECO:0000256" key="3">
    <source>
        <dbReference type="ARBA" id="ARBA00022771"/>
    </source>
</evidence>
<keyword evidence="2" id="KW-0677">Repeat</keyword>
<dbReference type="PANTHER" id="PTHR19818:SF131">
    <property type="entry name" value="METAL REGULATORY TRANSCRIPTION FACTOR 1"/>
    <property type="match status" value="1"/>
</dbReference>
<feature type="domain" description="C2H2-type" evidence="8">
    <location>
        <begin position="354"/>
        <end position="381"/>
    </location>
</feature>
<feature type="domain" description="C2H2-type" evidence="8">
    <location>
        <begin position="382"/>
        <end position="406"/>
    </location>
</feature>
<feature type="region of interest" description="Disordered" evidence="7">
    <location>
        <begin position="170"/>
        <end position="237"/>
    </location>
</feature>
<dbReference type="InterPro" id="IPR050329">
    <property type="entry name" value="GLI_C2H2-zinc-finger"/>
</dbReference>
<dbReference type="InterPro" id="IPR013087">
    <property type="entry name" value="Znf_C2H2_type"/>
</dbReference>
<dbReference type="SUPFAM" id="SSF57667">
    <property type="entry name" value="beta-beta-alpha zinc fingers"/>
    <property type="match status" value="1"/>
</dbReference>
<feature type="compositionally biased region" description="Polar residues" evidence="7">
    <location>
        <begin position="188"/>
        <end position="212"/>
    </location>
</feature>
<accession>A0A5B0N2R5</accession>
<evidence type="ECO:0000313" key="12">
    <source>
        <dbReference type="Proteomes" id="UP000325313"/>
    </source>
</evidence>
<dbReference type="Proteomes" id="UP000324748">
    <property type="component" value="Unassembled WGS sequence"/>
</dbReference>
<name>A0A5B0N2R5_PUCGR</name>
<comment type="caution">
    <text evidence="9">The sequence shown here is derived from an EMBL/GenBank/DDBJ whole genome shotgun (WGS) entry which is preliminary data.</text>
</comment>
<evidence type="ECO:0000259" key="8">
    <source>
        <dbReference type="PROSITE" id="PS50157"/>
    </source>
</evidence>
<dbReference type="GO" id="GO:0008270">
    <property type="term" value="F:zinc ion binding"/>
    <property type="evidence" value="ECO:0007669"/>
    <property type="project" value="UniProtKB-KW"/>
</dbReference>
<sequence length="424" mass="46673">MLHPISIPRQDFKNIQIMTEISKSAETPGCNNLLTWSEDLLNLSDLSAESGPLKVDFERVPHSGSSASSEDPFQNSCPPSNFTSGNGAITHATHYLRYSQHPCQNFLYGSATLANFGASDHTAYIEEQIEPSAHNSHLPPVPMVESRTHIGVRSHTFLNNSVYRPSFRKVSTKVKPDDGDSEGRLKNLGQNTGLTENQGSLNRLTVATTSTSERLDSENFASLATPRTPTENTSGPIEVVTKNDLTPGSQLGAACHGQFNELHFPRYLGCSPSNSLESSMKMDTIPEPPDMDGGLRPSQRFLTNGSKSYSISSSTESQDKDAFHARGESIVVARDHANIIGTSRVVCGRKYREYPCPHCQKLFARPSTLMQHQRIHTGERPYTCEVPGCDQTFNILSNARRHSKRHKISSDASTALCKERTINL</sequence>
<dbReference type="GO" id="GO:0045944">
    <property type="term" value="P:positive regulation of transcription by RNA polymerase II"/>
    <property type="evidence" value="ECO:0007669"/>
    <property type="project" value="UniProtKB-ARBA"/>
</dbReference>
<feature type="compositionally biased region" description="Basic and acidic residues" evidence="7">
    <location>
        <begin position="174"/>
        <end position="185"/>
    </location>
</feature>
<dbReference type="Pfam" id="PF00096">
    <property type="entry name" value="zf-C2H2"/>
    <property type="match status" value="1"/>
</dbReference>
<evidence type="ECO:0000256" key="5">
    <source>
        <dbReference type="ARBA" id="ARBA00039490"/>
    </source>
</evidence>
<dbReference type="Proteomes" id="UP000325313">
    <property type="component" value="Unassembled WGS sequence"/>
</dbReference>
<reference evidence="11 12" key="1">
    <citation type="submission" date="2019-05" db="EMBL/GenBank/DDBJ databases">
        <title>Emergence of the Ug99 lineage of the wheat stem rust pathogen through somatic hybridization.</title>
        <authorList>
            <person name="Li F."/>
            <person name="Upadhyaya N.M."/>
            <person name="Sperschneider J."/>
            <person name="Matny O."/>
            <person name="Nguyen-Phuc H."/>
            <person name="Mago R."/>
            <person name="Raley C."/>
            <person name="Miller M.E."/>
            <person name="Silverstein K.A.T."/>
            <person name="Henningsen E."/>
            <person name="Hirsch C.D."/>
            <person name="Visser B."/>
            <person name="Pretorius Z.A."/>
            <person name="Steffenson B.J."/>
            <person name="Schwessinger B."/>
            <person name="Dodds P.N."/>
            <person name="Figueroa M."/>
        </authorList>
    </citation>
    <scope>NUCLEOTIDE SEQUENCE [LARGE SCALE GENOMIC DNA]</scope>
    <source>
        <strain evidence="9">21-0</strain>
        <strain evidence="10 12">Ug99</strain>
    </source>
</reference>
<dbReference type="GO" id="GO:0000981">
    <property type="term" value="F:DNA-binding transcription factor activity, RNA polymerase II-specific"/>
    <property type="evidence" value="ECO:0007669"/>
    <property type="project" value="TreeGrafter"/>
</dbReference>
<dbReference type="Gene3D" id="3.30.160.60">
    <property type="entry name" value="Classic Zinc Finger"/>
    <property type="match status" value="2"/>
</dbReference>
<evidence type="ECO:0000256" key="2">
    <source>
        <dbReference type="ARBA" id="ARBA00022737"/>
    </source>
</evidence>
<evidence type="ECO:0000256" key="1">
    <source>
        <dbReference type="ARBA" id="ARBA00022723"/>
    </source>
</evidence>
<organism evidence="9 11">
    <name type="scientific">Puccinia graminis f. sp. tritici</name>
    <dbReference type="NCBI Taxonomy" id="56615"/>
    <lineage>
        <taxon>Eukaryota</taxon>
        <taxon>Fungi</taxon>
        <taxon>Dikarya</taxon>
        <taxon>Basidiomycota</taxon>
        <taxon>Pucciniomycotina</taxon>
        <taxon>Pucciniomycetes</taxon>
        <taxon>Pucciniales</taxon>
        <taxon>Pucciniaceae</taxon>
        <taxon>Puccinia</taxon>
    </lineage>
</organism>
<dbReference type="AlphaFoldDB" id="A0A5B0N2R5"/>
<keyword evidence="11" id="KW-1185">Reference proteome</keyword>
<dbReference type="OrthoDB" id="2496314at2759"/>
<evidence type="ECO:0000256" key="6">
    <source>
        <dbReference type="PROSITE-ProRule" id="PRU00042"/>
    </source>
</evidence>
<evidence type="ECO:0000313" key="11">
    <source>
        <dbReference type="Proteomes" id="UP000324748"/>
    </source>
</evidence>
<keyword evidence="1" id="KW-0479">Metal-binding</keyword>
<dbReference type="FunFam" id="3.30.160.60:FF:000340">
    <property type="entry name" value="zinc finger protein 473 isoform X1"/>
    <property type="match status" value="1"/>
</dbReference>
<dbReference type="PROSITE" id="PS50157">
    <property type="entry name" value="ZINC_FINGER_C2H2_2"/>
    <property type="match status" value="2"/>
</dbReference>
<dbReference type="GO" id="GO:0005634">
    <property type="term" value="C:nucleus"/>
    <property type="evidence" value="ECO:0007669"/>
    <property type="project" value="UniProtKB-ARBA"/>
</dbReference>
<proteinExistence type="predicted"/>
<keyword evidence="3 6" id="KW-0863">Zinc-finger</keyword>
<protein>
    <recommendedName>
        <fullName evidence="5">pH-response transcription factor pacC/RIM101</fullName>
    </recommendedName>
</protein>